<dbReference type="PANTHER" id="PTHR45588:SF1">
    <property type="entry name" value="WW DOMAIN-CONTAINING PROTEIN"/>
    <property type="match status" value="1"/>
</dbReference>
<dbReference type="Proteomes" id="UP000618591">
    <property type="component" value="Unassembled WGS sequence"/>
</dbReference>
<gene>
    <name evidence="2" type="ORF">GCM10011395_18320</name>
</gene>
<dbReference type="InterPro" id="IPR011990">
    <property type="entry name" value="TPR-like_helical_dom_sf"/>
</dbReference>
<reference evidence="3" key="1">
    <citation type="journal article" date="2019" name="Int. J. Syst. Evol. Microbiol.">
        <title>The Global Catalogue of Microorganisms (GCM) 10K type strain sequencing project: providing services to taxonomists for standard genome sequencing and annotation.</title>
        <authorList>
            <consortium name="The Broad Institute Genomics Platform"/>
            <consortium name="The Broad Institute Genome Sequencing Center for Infectious Disease"/>
            <person name="Wu L."/>
            <person name="Ma J."/>
        </authorList>
    </citation>
    <scope>NUCLEOTIDE SEQUENCE [LARGE SCALE GENOMIC DNA]</scope>
    <source>
        <strain evidence="3">CGMCC 1.10106</strain>
    </source>
</reference>
<keyword evidence="3" id="KW-1185">Reference proteome</keyword>
<protein>
    <recommendedName>
        <fullName evidence="4">Tetratricopeptide repeat protein</fullName>
    </recommendedName>
</protein>
<keyword evidence="1" id="KW-0732">Signal</keyword>
<proteinExistence type="predicted"/>
<comment type="caution">
    <text evidence="2">The sequence shown here is derived from an EMBL/GenBank/DDBJ whole genome shotgun (WGS) entry which is preliminary data.</text>
</comment>
<dbReference type="RefSeq" id="WP_188446712.1">
    <property type="nucleotide sequence ID" value="NZ_BMDW01000009.1"/>
</dbReference>
<dbReference type="EMBL" id="BMDW01000009">
    <property type="protein sequence ID" value="GGA48341.1"/>
    <property type="molecule type" value="Genomic_DNA"/>
</dbReference>
<name>A0ABQ1GQY3_9SPHN</name>
<dbReference type="Gene3D" id="1.25.40.10">
    <property type="entry name" value="Tetratricopeptide repeat domain"/>
    <property type="match status" value="1"/>
</dbReference>
<evidence type="ECO:0000313" key="2">
    <source>
        <dbReference type="EMBL" id="GGA48341.1"/>
    </source>
</evidence>
<dbReference type="PANTHER" id="PTHR45588">
    <property type="entry name" value="TPR DOMAIN-CONTAINING PROTEIN"/>
    <property type="match status" value="1"/>
</dbReference>
<feature type="chain" id="PRO_5045951600" description="Tetratricopeptide repeat protein" evidence="1">
    <location>
        <begin position="20"/>
        <end position="554"/>
    </location>
</feature>
<evidence type="ECO:0000256" key="1">
    <source>
        <dbReference type="SAM" id="SignalP"/>
    </source>
</evidence>
<accession>A0ABQ1GQY3</accession>
<organism evidence="2 3">
    <name type="scientific">Sphingomonas psychrolutea</name>
    <dbReference type="NCBI Taxonomy" id="1259676"/>
    <lineage>
        <taxon>Bacteria</taxon>
        <taxon>Pseudomonadati</taxon>
        <taxon>Pseudomonadota</taxon>
        <taxon>Alphaproteobacteria</taxon>
        <taxon>Sphingomonadales</taxon>
        <taxon>Sphingomonadaceae</taxon>
        <taxon>Sphingomonas</taxon>
    </lineage>
</organism>
<evidence type="ECO:0000313" key="3">
    <source>
        <dbReference type="Proteomes" id="UP000618591"/>
    </source>
</evidence>
<dbReference type="SUPFAM" id="SSF48452">
    <property type="entry name" value="TPR-like"/>
    <property type="match status" value="2"/>
</dbReference>
<feature type="signal peptide" evidence="1">
    <location>
        <begin position="1"/>
        <end position="19"/>
    </location>
</feature>
<sequence length="554" mass="58542">MRLLMIAPMLLLLAPSAEVAVAAQDAPLHTICGDDTAAPNVERILPGFGAGALTIATTKPQAQAFFNNGLQLSHAFAHDAGRGAFKEAARIDPTCAMCVWGEAWAGGPTINFTVDAATQVKMGKLIDSAIPLAANGPVLERQMLAALALRYKDGGGKGSGDIAYARAMDAIALAHPESDELLTLAADAWMIPAALADNKIGMPRAVALLEVVLKRNPNFTPAIHFYIHATEMSGFPGRAERYADRLGALAPAASHLIHMPSHTYYWIGRYQDAADANVRAAALGVAEARDLKPPVPDAETAAFKAPYHGHNVHFGVGGALISGDAKDALALSAPVLRGLAQQPPTSPYQQMIGATAYFAQGRFADPAAVLALPEPSAKFPFLRAYRHYARGEAYARRGDANGVRAEAAAIALDVGPTKHDDGSLQAAMLMRIAKAVLEGRAAMLDHRPDLAVRAYKTAAKIEESKAMHGYDDPPIWWYPVRRSLAAALLAAGKPKDALREANAALARRPLDPVTLSVRGDALAVLGQNDAAAKDRLAAVARWRGDKSAFSAALI</sequence>
<evidence type="ECO:0008006" key="4">
    <source>
        <dbReference type="Google" id="ProtNLM"/>
    </source>
</evidence>